<sequence>MRKSYKLLIVAVLAMSLNSCIWLAVAGIGAAGGAAGAYMVEKK</sequence>
<protein>
    <recommendedName>
        <fullName evidence="3">Lipoprotein</fullName>
    </recommendedName>
</protein>
<name>F4BIY5_9GAMM</name>
<evidence type="ECO:0000313" key="2">
    <source>
        <dbReference type="Proteomes" id="UP000008303"/>
    </source>
</evidence>
<proteinExistence type="predicted"/>
<dbReference type="Proteomes" id="UP000008303">
    <property type="component" value="Chromosome"/>
</dbReference>
<reference evidence="2" key="1">
    <citation type="journal article" date="2011" name="Appl. Environ. Microbiol.">
        <title>Common ancestry and novel genetic traits of Francisella novicida-like isolates from North America and Australia as revealed by comparative genomic analyses.</title>
        <authorList>
            <person name="Siddaramappa S."/>
            <person name="Challacombe J.F."/>
            <person name="Petersen J.M."/>
            <person name="Pillai S."/>
            <person name="Hogg G."/>
            <person name="Kuske C.R."/>
        </authorList>
    </citation>
    <scope>NUCLEOTIDE SEQUENCE [LARGE SCALE GENOMIC DNA]</scope>
    <source>
        <strain evidence="2">3523</strain>
    </source>
</reference>
<gene>
    <name evidence="1" type="ordered locus">FN3523_0272</name>
</gene>
<dbReference type="PATRIC" id="fig|676032.3.peg.274"/>
<organism evidence="1 2">
    <name type="scientific">Francisella hispaniensis</name>
    <dbReference type="NCBI Taxonomy" id="622488"/>
    <lineage>
        <taxon>Bacteria</taxon>
        <taxon>Pseudomonadati</taxon>
        <taxon>Pseudomonadota</taxon>
        <taxon>Gammaproteobacteria</taxon>
        <taxon>Thiotrichales</taxon>
        <taxon>Francisellaceae</taxon>
        <taxon>Francisella</taxon>
    </lineage>
</organism>
<dbReference type="AlphaFoldDB" id="F4BIY5"/>
<dbReference type="EMBL" id="CP002558">
    <property type="protein sequence ID" value="AEB28129.1"/>
    <property type="molecule type" value="Genomic_DNA"/>
</dbReference>
<accession>F4BIY5</accession>
<evidence type="ECO:0000313" key="1">
    <source>
        <dbReference type="EMBL" id="AEB28129.1"/>
    </source>
</evidence>
<dbReference type="KEGG" id="fcn:FN3523_0272"/>
<dbReference type="RefSeq" id="WP_014547594.1">
    <property type="nucleotide sequence ID" value="NC_017449.1"/>
</dbReference>
<dbReference type="HOGENOM" id="CLU_218331_0_0_6"/>
<evidence type="ECO:0008006" key="3">
    <source>
        <dbReference type="Google" id="ProtNLM"/>
    </source>
</evidence>